<comment type="caution">
    <text evidence="10">The sequence shown here is derived from an EMBL/GenBank/DDBJ whole genome shotgun (WGS) entry which is preliminary data.</text>
</comment>
<dbReference type="InterPro" id="IPR023408">
    <property type="entry name" value="MscS_beta-dom_sf"/>
</dbReference>
<dbReference type="InterPro" id="IPR010920">
    <property type="entry name" value="LSM_dom_sf"/>
</dbReference>
<evidence type="ECO:0000259" key="8">
    <source>
        <dbReference type="Pfam" id="PF00924"/>
    </source>
</evidence>
<evidence type="ECO:0000259" key="9">
    <source>
        <dbReference type="Pfam" id="PF21082"/>
    </source>
</evidence>
<dbReference type="SUPFAM" id="SSF82689">
    <property type="entry name" value="Mechanosensitive channel protein MscS (YggB), C-terminal domain"/>
    <property type="match status" value="1"/>
</dbReference>
<evidence type="ECO:0000256" key="7">
    <source>
        <dbReference type="RuleBase" id="RU369025"/>
    </source>
</evidence>
<dbReference type="Pfam" id="PF21082">
    <property type="entry name" value="MS_channel_3rd"/>
    <property type="match status" value="1"/>
</dbReference>
<protein>
    <recommendedName>
        <fullName evidence="7">Small-conductance mechanosensitive channel</fullName>
    </recommendedName>
</protein>
<evidence type="ECO:0000256" key="1">
    <source>
        <dbReference type="ARBA" id="ARBA00004651"/>
    </source>
</evidence>
<feature type="transmembrane region" description="Helical" evidence="7">
    <location>
        <begin position="31"/>
        <end position="49"/>
    </location>
</feature>
<dbReference type="Proteomes" id="UP001595704">
    <property type="component" value="Unassembled WGS sequence"/>
</dbReference>
<keyword evidence="7" id="KW-0406">Ion transport</keyword>
<keyword evidence="7" id="KW-0997">Cell inner membrane</keyword>
<feature type="transmembrane region" description="Helical" evidence="7">
    <location>
        <begin position="95"/>
        <end position="113"/>
    </location>
</feature>
<name>A0ABV7UNS8_9HYPH</name>
<dbReference type="RefSeq" id="WP_244643152.1">
    <property type="nucleotide sequence ID" value="NZ_BNCG01000011.1"/>
</dbReference>
<organism evidence="10 11">
    <name type="scientific">Camelimonas fluminis</name>
    <dbReference type="NCBI Taxonomy" id="1576911"/>
    <lineage>
        <taxon>Bacteria</taxon>
        <taxon>Pseudomonadati</taxon>
        <taxon>Pseudomonadota</taxon>
        <taxon>Alphaproteobacteria</taxon>
        <taxon>Hyphomicrobiales</taxon>
        <taxon>Chelatococcaceae</taxon>
        <taxon>Camelimonas</taxon>
    </lineage>
</organism>
<sequence length="311" mass="33446">MWPISAVALSVSLNLLVNSDAVVSHIHDHKPLHVAVGGAAYFSCAWLAARLAGVALERTRPRRRPVPKLLLEIVTAAFFVFASLATILLAVGQNWSTAIAGSGILVAILGFALRGSLADVFSGIALGLEAPYRIGDWISINNDTRGKVTEIGWRTTRLFTRDDTYVILPNSAIARQKLTNYSAPRRKYRGHVHVKLGYDIPVAEAKQILAKAAAEPATIVASPAPDVRVSSYDEGGVQYRVRFWVPSFVDDIDCRDDVYTAIDAALRRRAGKLPFVTGRAAPSAPLGVQCCGQGAINVAHGWTGQPRALAS</sequence>
<dbReference type="EMBL" id="JBHRYC010000113">
    <property type="protein sequence ID" value="MFC3640089.1"/>
    <property type="molecule type" value="Genomic_DNA"/>
</dbReference>
<dbReference type="Gene3D" id="3.30.70.100">
    <property type="match status" value="1"/>
</dbReference>
<evidence type="ECO:0000256" key="6">
    <source>
        <dbReference type="ARBA" id="ARBA00023136"/>
    </source>
</evidence>
<gene>
    <name evidence="10" type="ORF">ACFONL_22370</name>
</gene>
<feature type="domain" description="Mechanosensitive ion channel MscS" evidence="8">
    <location>
        <begin position="116"/>
        <end position="182"/>
    </location>
</feature>
<evidence type="ECO:0000313" key="11">
    <source>
        <dbReference type="Proteomes" id="UP001595704"/>
    </source>
</evidence>
<keyword evidence="3" id="KW-1003">Cell membrane</keyword>
<dbReference type="PANTHER" id="PTHR30221">
    <property type="entry name" value="SMALL-CONDUCTANCE MECHANOSENSITIVE CHANNEL"/>
    <property type="match status" value="1"/>
</dbReference>
<dbReference type="InterPro" id="IPR006685">
    <property type="entry name" value="MscS_channel_2nd"/>
</dbReference>
<dbReference type="InterPro" id="IPR045275">
    <property type="entry name" value="MscS_archaea/bacteria_type"/>
</dbReference>
<dbReference type="InterPro" id="IPR011066">
    <property type="entry name" value="MscS_channel_C_sf"/>
</dbReference>
<keyword evidence="4 7" id="KW-0812">Transmembrane</keyword>
<keyword evidence="6 7" id="KW-0472">Membrane</keyword>
<reference evidence="11" key="1">
    <citation type="journal article" date="2019" name="Int. J. Syst. Evol. Microbiol.">
        <title>The Global Catalogue of Microorganisms (GCM) 10K type strain sequencing project: providing services to taxonomists for standard genome sequencing and annotation.</title>
        <authorList>
            <consortium name="The Broad Institute Genomics Platform"/>
            <consortium name="The Broad Institute Genome Sequencing Center for Infectious Disease"/>
            <person name="Wu L."/>
            <person name="Ma J."/>
        </authorList>
    </citation>
    <scope>NUCLEOTIDE SEQUENCE [LARGE SCALE GENOMIC DNA]</scope>
    <source>
        <strain evidence="11">KCTC 42282</strain>
    </source>
</reference>
<dbReference type="Gene3D" id="1.10.287.1260">
    <property type="match status" value="1"/>
</dbReference>
<feature type="transmembrane region" description="Helical" evidence="7">
    <location>
        <begin position="69"/>
        <end position="89"/>
    </location>
</feature>
<keyword evidence="7" id="KW-0813">Transport</keyword>
<comment type="similarity">
    <text evidence="2 7">Belongs to the MscS (TC 1.A.23) family.</text>
</comment>
<comment type="caution">
    <text evidence="7">Lacks conserved residue(s) required for the propagation of feature annotation.</text>
</comment>
<proteinExistence type="inferred from homology"/>
<accession>A0ABV7UNS8</accession>
<evidence type="ECO:0000256" key="5">
    <source>
        <dbReference type="ARBA" id="ARBA00022989"/>
    </source>
</evidence>
<dbReference type="InterPro" id="IPR049278">
    <property type="entry name" value="MS_channel_C"/>
</dbReference>
<evidence type="ECO:0000256" key="4">
    <source>
        <dbReference type="ARBA" id="ARBA00022692"/>
    </source>
</evidence>
<evidence type="ECO:0000313" key="10">
    <source>
        <dbReference type="EMBL" id="MFC3640089.1"/>
    </source>
</evidence>
<comment type="function">
    <text evidence="7">Mechanosensitive channel that participates in the regulation of osmotic pressure changes within the cell, opening in response to stretch forces in the membrane lipid bilayer, without the need for other proteins. Contributes to normal resistance to hypoosmotic shock. Forms an ion channel of 1.0 nanosiemens conductance with a slight preference for anions.</text>
</comment>
<feature type="domain" description="Mechanosensitive ion channel MscS C-terminal" evidence="9">
    <location>
        <begin position="192"/>
        <end position="268"/>
    </location>
</feature>
<keyword evidence="7" id="KW-0407">Ion channel</keyword>
<keyword evidence="11" id="KW-1185">Reference proteome</keyword>
<dbReference type="PANTHER" id="PTHR30221:SF1">
    <property type="entry name" value="SMALL-CONDUCTANCE MECHANOSENSITIVE CHANNEL"/>
    <property type="match status" value="1"/>
</dbReference>
<dbReference type="SUPFAM" id="SSF50182">
    <property type="entry name" value="Sm-like ribonucleoproteins"/>
    <property type="match status" value="1"/>
</dbReference>
<comment type="subcellular location">
    <subcellularLocation>
        <location evidence="7">Cell inner membrane</location>
        <topology evidence="7">Multi-pass membrane protein</topology>
    </subcellularLocation>
    <subcellularLocation>
        <location evidence="1">Cell membrane</location>
        <topology evidence="1">Multi-pass membrane protein</topology>
    </subcellularLocation>
</comment>
<dbReference type="Pfam" id="PF00924">
    <property type="entry name" value="MS_channel_2nd"/>
    <property type="match status" value="1"/>
</dbReference>
<evidence type="ECO:0000256" key="2">
    <source>
        <dbReference type="ARBA" id="ARBA00008017"/>
    </source>
</evidence>
<dbReference type="Gene3D" id="2.30.30.60">
    <property type="match status" value="1"/>
</dbReference>
<evidence type="ECO:0000256" key="3">
    <source>
        <dbReference type="ARBA" id="ARBA00022475"/>
    </source>
</evidence>
<comment type="subunit">
    <text evidence="7">Homoheptamer.</text>
</comment>
<keyword evidence="5 7" id="KW-1133">Transmembrane helix</keyword>